<accession>A0A9N9KKL3</accession>
<evidence type="ECO:0008006" key="3">
    <source>
        <dbReference type="Google" id="ProtNLM"/>
    </source>
</evidence>
<protein>
    <recommendedName>
        <fullName evidence="3">SprT-like domain-containing protein</fullName>
    </recommendedName>
</protein>
<name>A0A9N9KKL3_9HELO</name>
<reference evidence="1" key="1">
    <citation type="submission" date="2021-07" db="EMBL/GenBank/DDBJ databases">
        <authorList>
            <person name="Durling M."/>
        </authorList>
    </citation>
    <scope>NUCLEOTIDE SEQUENCE</scope>
</reference>
<dbReference type="OrthoDB" id="5236983at2759"/>
<dbReference type="AlphaFoldDB" id="A0A9N9KKL3"/>
<evidence type="ECO:0000313" key="1">
    <source>
        <dbReference type="EMBL" id="CAG8949405.1"/>
    </source>
</evidence>
<dbReference type="EMBL" id="CAJVRL010000002">
    <property type="protein sequence ID" value="CAG8949405.1"/>
    <property type="molecule type" value="Genomic_DNA"/>
</dbReference>
<comment type="caution">
    <text evidence="1">The sequence shown here is derived from an EMBL/GenBank/DDBJ whole genome shotgun (WGS) entry which is preliminary data.</text>
</comment>
<keyword evidence="2" id="KW-1185">Reference proteome</keyword>
<gene>
    <name evidence="1" type="ORF">HYFRA_00005034</name>
</gene>
<organism evidence="1 2">
    <name type="scientific">Hymenoscyphus fraxineus</name>
    <dbReference type="NCBI Taxonomy" id="746836"/>
    <lineage>
        <taxon>Eukaryota</taxon>
        <taxon>Fungi</taxon>
        <taxon>Dikarya</taxon>
        <taxon>Ascomycota</taxon>
        <taxon>Pezizomycotina</taxon>
        <taxon>Leotiomycetes</taxon>
        <taxon>Helotiales</taxon>
        <taxon>Helotiaceae</taxon>
        <taxon>Hymenoscyphus</taxon>
    </lineage>
</organism>
<evidence type="ECO:0000313" key="2">
    <source>
        <dbReference type="Proteomes" id="UP000696280"/>
    </source>
</evidence>
<proteinExistence type="predicted"/>
<dbReference type="Proteomes" id="UP000696280">
    <property type="component" value="Unassembled WGS sequence"/>
</dbReference>
<sequence>MTSIKDFQALDGTIIRGYQPPSLDHAVPSSHPRLLADFQNRGELKKWAYSPLEMAEFLSIAHGKYIPSEEAKELISSPIPKTETREQFQDVMTTWAKVFDSWLFADSLHDSLGKLVFLEDPEQPRAYFETDAVDGHEANTIFINLRSSSREIGEWPEYKGTFEEFYIATLLHEMVHAFCNVYHCQKACCKEQTWHPSTGGIGCDGHGQPFSEGLKCLLDALVAEGLAWAVDPIALGLGNSVVFSMFINLWQPEEKQLENWNVPIDKFGHVDAWYPLRQEAIADGEFDPTEYS</sequence>